<protein>
    <recommendedName>
        <fullName evidence="3">SHS2 domain-containing protein</fullName>
    </recommendedName>
</protein>
<dbReference type="EMBL" id="GU942979">
    <property type="protein sequence ID" value="ADD93378.1"/>
    <property type="molecule type" value="Genomic_DNA"/>
</dbReference>
<accession>D6PCC7</accession>
<name>D6PCC7_9BACT</name>
<evidence type="ECO:0000313" key="2">
    <source>
        <dbReference type="EMBL" id="ADD93378.1"/>
    </source>
</evidence>
<dbReference type="InterPro" id="IPR050696">
    <property type="entry name" value="FtsA/MreB"/>
</dbReference>
<evidence type="ECO:0008006" key="3">
    <source>
        <dbReference type="Google" id="ProtNLM"/>
    </source>
</evidence>
<dbReference type="InterPro" id="IPR005883">
    <property type="entry name" value="PilM"/>
</dbReference>
<feature type="region of interest" description="Disordered" evidence="1">
    <location>
        <begin position="374"/>
        <end position="412"/>
    </location>
</feature>
<dbReference type="AlphaFoldDB" id="D6PCC7"/>
<dbReference type="SUPFAM" id="SSF53067">
    <property type="entry name" value="Actin-like ATPase domain"/>
    <property type="match status" value="1"/>
</dbReference>
<organism evidence="2">
    <name type="scientific">uncultured marine bacterium MedDCM-OCT-S01-C143</name>
    <dbReference type="NCBI Taxonomy" id="743046"/>
    <lineage>
        <taxon>Bacteria</taxon>
        <taxon>environmental samples</taxon>
    </lineage>
</organism>
<dbReference type="Pfam" id="PF11104">
    <property type="entry name" value="PilM_2"/>
    <property type="match status" value="1"/>
</dbReference>
<sequence length="412" mass="44541">MTAITPKKHFREWIEELERAGISPKAVILPAAGLAELITSREPEPVAVLSVGASETHLAVRGSGGELAYARTIRFGGDRIEKQVALATGLTTDEIKAAKKSLRLGPDADYPDGSREQALSLALEKALRTLVSDLSTTFKVLPRHLAPGRLLLTGGLSNLNGLADLIATHLDVPVSYVDVVKSLEKVDVGLPLGAEYGVCAAMLLAYLRRGRGVPLNMRQGEFAYQGEFSLYRGEAIRLGVGLTVLLLLAIGGQVGDYYMAKQIEKDVRDGFCQATKKIVGRKVCSPDAALSIVRQPADTATGLFRPDYSAATLFEMTSRVIGPDLDIGLKEIDIAIEVDRSTPDVIRAKGNAISFDATEQLKQAFSVQPCVRESRIDKQRKQRGSSGFHGYGEDPMRRGDDSRRNAGLLGRE</sequence>
<dbReference type="Gene3D" id="3.30.420.40">
    <property type="match status" value="2"/>
</dbReference>
<evidence type="ECO:0000256" key="1">
    <source>
        <dbReference type="SAM" id="MobiDB-lite"/>
    </source>
</evidence>
<dbReference type="PANTHER" id="PTHR32432:SF3">
    <property type="entry name" value="ETHANOLAMINE UTILIZATION PROTEIN EUTJ"/>
    <property type="match status" value="1"/>
</dbReference>
<feature type="compositionally biased region" description="Basic and acidic residues" evidence="1">
    <location>
        <begin position="391"/>
        <end position="412"/>
    </location>
</feature>
<dbReference type="InterPro" id="IPR043129">
    <property type="entry name" value="ATPase_NBD"/>
</dbReference>
<reference evidence="2" key="1">
    <citation type="journal article" date="2010" name="ISME J.">
        <title>Metagenome of the Mediterranean deep chlorophyll maximum studied by direct and fosmid library 454 pyrosequencing.</title>
        <authorList>
            <person name="Ghai R."/>
            <person name="Martin-Cuadrado A.B."/>
            <person name="Molto A.G."/>
            <person name="Heredia I.G."/>
            <person name="Cabrera R."/>
            <person name="Martin J."/>
            <person name="Verdu M."/>
            <person name="Deschamps P."/>
            <person name="Moreira D."/>
            <person name="Lopez-Garcia P."/>
            <person name="Mira A."/>
            <person name="Rodriguez-Valera F."/>
        </authorList>
    </citation>
    <scope>NUCLEOTIDE SEQUENCE</scope>
</reference>
<dbReference type="PANTHER" id="PTHR32432">
    <property type="entry name" value="CELL DIVISION PROTEIN FTSA-RELATED"/>
    <property type="match status" value="1"/>
</dbReference>
<proteinExistence type="predicted"/>